<dbReference type="InterPro" id="IPR000400">
    <property type="entry name" value="Glyco_hydro_46"/>
</dbReference>
<evidence type="ECO:0000313" key="3">
    <source>
        <dbReference type="Proteomes" id="UP001479436"/>
    </source>
</evidence>
<sequence>MASIFSFLVIIYLIKSVHGIGFPYCQGQYAVNAPNCGQFDFRRIPTATCAPIPIQQVENSASELPESIRRLILSITNVFENFQVSLDYPFCRNIKDGLGFTCGYAGFTTANGDALMVIEEYLRMLNNTVTDGPFGKYISELRHLADPNDCISVKGDVSKLRGFPIAWRQASCDPLFRRAQDRVGHRRYIVPAMNLAWEVGIRSNLGKAIFYDTAVQHGHDVDDGISLRTLIKMTGSLNITEAEYLDRFLKLRRKMLCCFPNTVWPATADRISDFTNLLQSGNLQLSTPVRLISYQHQLTGQERLDTTCISDSTSFRDNIYSFKALIMVWAIWDFLRL</sequence>
<comment type="caution">
    <text evidence="2">The sequence shown here is derived from an EMBL/GenBank/DDBJ whole genome shotgun (WGS) entry which is preliminary data.</text>
</comment>
<dbReference type="InterPro" id="IPR023099">
    <property type="entry name" value="Glyco_hydro_46_N"/>
</dbReference>
<dbReference type="InterPro" id="IPR023346">
    <property type="entry name" value="Lysozyme-like_dom_sf"/>
</dbReference>
<dbReference type="Proteomes" id="UP001479436">
    <property type="component" value="Unassembled WGS sequence"/>
</dbReference>
<proteinExistence type="predicted"/>
<evidence type="ECO:0000256" key="1">
    <source>
        <dbReference type="SAM" id="SignalP"/>
    </source>
</evidence>
<accession>A0ABR2W2K7</accession>
<feature type="chain" id="PRO_5046302462" evidence="1">
    <location>
        <begin position="20"/>
        <end position="337"/>
    </location>
</feature>
<protein>
    <submittedName>
        <fullName evidence="2">Uncharacterized protein</fullName>
    </submittedName>
</protein>
<feature type="signal peptide" evidence="1">
    <location>
        <begin position="1"/>
        <end position="19"/>
    </location>
</feature>
<dbReference type="Pfam" id="PF01374">
    <property type="entry name" value="Glyco_hydro_46"/>
    <property type="match status" value="1"/>
</dbReference>
<keyword evidence="3" id="KW-1185">Reference proteome</keyword>
<dbReference type="SUPFAM" id="SSF53955">
    <property type="entry name" value="Lysozyme-like"/>
    <property type="match status" value="1"/>
</dbReference>
<dbReference type="EMBL" id="JASJQH010007113">
    <property type="protein sequence ID" value="KAK9718035.1"/>
    <property type="molecule type" value="Genomic_DNA"/>
</dbReference>
<keyword evidence="1" id="KW-0732">Signal</keyword>
<organism evidence="2 3">
    <name type="scientific">Basidiobolus ranarum</name>
    <dbReference type="NCBI Taxonomy" id="34480"/>
    <lineage>
        <taxon>Eukaryota</taxon>
        <taxon>Fungi</taxon>
        <taxon>Fungi incertae sedis</taxon>
        <taxon>Zoopagomycota</taxon>
        <taxon>Entomophthoromycotina</taxon>
        <taxon>Basidiobolomycetes</taxon>
        <taxon>Basidiobolales</taxon>
        <taxon>Basidiobolaceae</taxon>
        <taxon>Basidiobolus</taxon>
    </lineage>
</organism>
<dbReference type="Gene3D" id="1.20.141.10">
    <property type="entry name" value="Chitosanase, subunit A, domain 1"/>
    <property type="match status" value="1"/>
</dbReference>
<name>A0ABR2W2K7_9FUNG</name>
<gene>
    <name evidence="2" type="ORF">K7432_005789</name>
</gene>
<dbReference type="CDD" id="cd00978">
    <property type="entry name" value="chitosanase_GH46"/>
    <property type="match status" value="1"/>
</dbReference>
<evidence type="ECO:0000313" key="2">
    <source>
        <dbReference type="EMBL" id="KAK9718035.1"/>
    </source>
</evidence>
<dbReference type="Gene3D" id="3.30.386.10">
    <property type="entry name" value="Chitosanase, subunit A, domain 2"/>
    <property type="match status" value="1"/>
</dbReference>
<reference evidence="2 3" key="1">
    <citation type="submission" date="2023-04" db="EMBL/GenBank/DDBJ databases">
        <title>Genome of Basidiobolus ranarum AG-B5.</title>
        <authorList>
            <person name="Stajich J.E."/>
            <person name="Carter-House D."/>
            <person name="Gryganskyi A."/>
        </authorList>
    </citation>
    <scope>NUCLEOTIDE SEQUENCE [LARGE SCALE GENOMIC DNA]</scope>
    <source>
        <strain evidence="2 3">AG-B5</strain>
    </source>
</reference>